<organism evidence="2 3">
    <name type="scientific">Streptomyces spororaveus</name>
    <dbReference type="NCBI Taxonomy" id="284039"/>
    <lineage>
        <taxon>Bacteria</taxon>
        <taxon>Bacillati</taxon>
        <taxon>Actinomycetota</taxon>
        <taxon>Actinomycetes</taxon>
        <taxon>Kitasatosporales</taxon>
        <taxon>Streptomycetaceae</taxon>
        <taxon>Streptomyces</taxon>
    </lineage>
</organism>
<proteinExistence type="predicted"/>
<keyword evidence="3" id="KW-1185">Reference proteome</keyword>
<protein>
    <submittedName>
        <fullName evidence="2">Uncharacterized protein</fullName>
    </submittedName>
</protein>
<dbReference type="RefSeq" id="WP_237404015.1">
    <property type="nucleotide sequence ID" value="NZ_BAAATO010000008.1"/>
</dbReference>
<dbReference type="Proteomes" id="UP000608522">
    <property type="component" value="Unassembled WGS sequence"/>
</dbReference>
<feature type="signal peptide" evidence="1">
    <location>
        <begin position="1"/>
        <end position="26"/>
    </location>
</feature>
<dbReference type="EMBL" id="BNED01000005">
    <property type="protein sequence ID" value="GHI79559.1"/>
    <property type="molecule type" value="Genomic_DNA"/>
</dbReference>
<keyword evidence="1" id="KW-0732">Signal</keyword>
<comment type="caution">
    <text evidence="2">The sequence shown here is derived from an EMBL/GenBank/DDBJ whole genome shotgun (WGS) entry which is preliminary data.</text>
</comment>
<gene>
    <name evidence="2" type="ORF">Sspor_51200</name>
</gene>
<evidence type="ECO:0000313" key="2">
    <source>
        <dbReference type="EMBL" id="GHI79559.1"/>
    </source>
</evidence>
<evidence type="ECO:0000313" key="3">
    <source>
        <dbReference type="Proteomes" id="UP000608522"/>
    </source>
</evidence>
<evidence type="ECO:0000256" key="1">
    <source>
        <dbReference type="SAM" id="SignalP"/>
    </source>
</evidence>
<reference evidence="3" key="1">
    <citation type="submission" date="2023-07" db="EMBL/GenBank/DDBJ databases">
        <title>Whole genome shotgun sequence of Streptomyces spororaveus NBRC 15456.</title>
        <authorList>
            <person name="Komaki H."/>
            <person name="Tamura T."/>
        </authorList>
    </citation>
    <scope>NUCLEOTIDE SEQUENCE [LARGE SCALE GENOMIC DNA]</scope>
    <source>
        <strain evidence="3">NBRC 15456</strain>
    </source>
</reference>
<sequence>MRIRSALTASVLAAGILLGGAGAALANDGVDIEGFSAGHKAFASHCSSFAGVPAKIGPLYADNCENEGEKDWAKGYHLGA</sequence>
<name>A0ABQ3TGN3_9ACTN</name>
<feature type="chain" id="PRO_5045709196" evidence="1">
    <location>
        <begin position="27"/>
        <end position="80"/>
    </location>
</feature>
<accession>A0ABQ3TGN3</accession>